<dbReference type="HOGENOM" id="CLU_028913_8_1_1"/>
<dbReference type="AlphaFoldDB" id="U9SLA7"/>
<sequence>MSNLNKDTLFLIFEELRDDSKSLFSCLMVNRIWCETVVPVLWRNPWSYNGINYRNKSYLFIILANYLFDDIKKFITEQGIYLNSVVVKSLLFDYLSFCRSINVDNLNSIFSIGSSLAYNQFFMQQEFYSLFMRKCPELKYFDMRSIQHQIFYFPEAKVRLESLCELKCDTYVNSSYFYGLSRFCQCIQKLVIFNIEDSIPNHGIVRLIEVQKNLKHFEWKDNFYNYDNFEDPYEEILLALEKKAESLNYLSIIFQDVEDYEHVLIQRILPKFYKLRVLFISASLWFTDQQLNQLKMQVYHELEILYMDENELNFYSNIIENSGGRLKKILFRPYDIISSEIEDYHDFDENSLNFIRKVYENCPSIEYLSILISPTKENFSELEKLLKICQNLKSLLIVILDNYDDTHEDFLGYGNELLEILIRSAPINFKEIRFGREFKFSLKSLEKFLENWRGRRALSLFTLDSIFTSDDYTKLINKYKDDKVIKDFNYCIYGINYYIDDLIT</sequence>
<dbReference type="Gene3D" id="3.80.10.10">
    <property type="entry name" value="Ribonuclease Inhibitor"/>
    <property type="match status" value="1"/>
</dbReference>
<gene>
    <name evidence="1" type="ORF">GLOINDRAFT_12311</name>
</gene>
<name>U9SLA7_RHIID</name>
<dbReference type="SUPFAM" id="SSF52047">
    <property type="entry name" value="RNI-like"/>
    <property type="match status" value="1"/>
</dbReference>
<reference evidence="1" key="1">
    <citation type="submission" date="2013-07" db="EMBL/GenBank/DDBJ databases">
        <title>The genome of an arbuscular mycorrhizal fungus provides insights into the evolution of the oldest plant symbiosis.</title>
        <authorList>
            <consortium name="DOE Joint Genome Institute"/>
            <person name="Tisserant E."/>
            <person name="Malbreil M."/>
            <person name="Kuo A."/>
            <person name="Kohler A."/>
            <person name="Symeonidi A."/>
            <person name="Balestrini R."/>
            <person name="Charron P."/>
            <person name="Duensing N."/>
            <person name="Frei-dit-Frey N."/>
            <person name="Gianinazzi-Pearson V."/>
            <person name="Gilbert B."/>
            <person name="Handa Y."/>
            <person name="Hijri M."/>
            <person name="Kaul R."/>
            <person name="Kawaguchi M."/>
            <person name="Krajinski F."/>
            <person name="Lammers P."/>
            <person name="Lapierre D."/>
            <person name="Masclaux F.G."/>
            <person name="Murat C."/>
            <person name="Morin E."/>
            <person name="Ndikumana S."/>
            <person name="Pagni M."/>
            <person name="Petitpierre D."/>
            <person name="Requena N."/>
            <person name="Rosikiewicz P."/>
            <person name="Riley R."/>
            <person name="Saito K."/>
            <person name="San Clemente H."/>
            <person name="Shapiro H."/>
            <person name="van Tuinen D."/>
            <person name="Becard G."/>
            <person name="Bonfante P."/>
            <person name="Paszkowski U."/>
            <person name="Shachar-Hill Y."/>
            <person name="Young J.P."/>
            <person name="Sanders I.R."/>
            <person name="Henrissat B."/>
            <person name="Rensing S.A."/>
            <person name="Grigoriev I.V."/>
            <person name="Corradi N."/>
            <person name="Roux C."/>
            <person name="Martin F."/>
        </authorList>
    </citation>
    <scope>NUCLEOTIDE SEQUENCE</scope>
    <source>
        <strain evidence="1">DAOM 197198</strain>
    </source>
</reference>
<proteinExistence type="predicted"/>
<dbReference type="VEuPathDB" id="FungiDB:RhiirFUN_016515"/>
<dbReference type="InterPro" id="IPR032675">
    <property type="entry name" value="LRR_dom_sf"/>
</dbReference>
<organism evidence="1">
    <name type="scientific">Rhizophagus irregularis (strain DAOM 181602 / DAOM 197198 / MUCL 43194)</name>
    <name type="common">Arbuscular mycorrhizal fungus</name>
    <name type="synonym">Glomus intraradices</name>
    <dbReference type="NCBI Taxonomy" id="747089"/>
    <lineage>
        <taxon>Eukaryota</taxon>
        <taxon>Fungi</taxon>
        <taxon>Fungi incertae sedis</taxon>
        <taxon>Mucoromycota</taxon>
        <taxon>Glomeromycotina</taxon>
        <taxon>Glomeromycetes</taxon>
        <taxon>Glomerales</taxon>
        <taxon>Glomeraceae</taxon>
        <taxon>Rhizophagus</taxon>
    </lineage>
</organism>
<evidence type="ECO:0008006" key="2">
    <source>
        <dbReference type="Google" id="ProtNLM"/>
    </source>
</evidence>
<dbReference type="EMBL" id="KI300189">
    <property type="protein sequence ID" value="ERZ96723.1"/>
    <property type="molecule type" value="Genomic_DNA"/>
</dbReference>
<protein>
    <recommendedName>
        <fullName evidence="2">F-box domain-containing protein</fullName>
    </recommendedName>
</protein>
<evidence type="ECO:0000313" key="1">
    <source>
        <dbReference type="EMBL" id="ERZ96723.1"/>
    </source>
</evidence>
<accession>U9SLA7</accession>